<dbReference type="Proteomes" id="UP000323521">
    <property type="component" value="Chromosome"/>
</dbReference>
<dbReference type="OrthoDB" id="9809841at2"/>
<dbReference type="Pfam" id="PF20696">
    <property type="entry name" value="UbiD_C"/>
    <property type="match status" value="1"/>
</dbReference>
<dbReference type="Gene3D" id="3.40.1670.10">
    <property type="entry name" value="UbiD C-terminal domain-like"/>
    <property type="match status" value="1"/>
</dbReference>
<dbReference type="PANTHER" id="PTHR30108">
    <property type="entry name" value="3-OCTAPRENYL-4-HYDROXYBENZOATE CARBOXY-LYASE-RELATED"/>
    <property type="match status" value="1"/>
</dbReference>
<evidence type="ECO:0000313" key="4">
    <source>
        <dbReference type="EMBL" id="ATW23551.1"/>
    </source>
</evidence>
<dbReference type="GO" id="GO:0005829">
    <property type="term" value="C:cytosol"/>
    <property type="evidence" value="ECO:0007669"/>
    <property type="project" value="TreeGrafter"/>
</dbReference>
<dbReference type="GO" id="GO:0008694">
    <property type="term" value="F:4-hydroxy-3-polyprenylbenzoate decarboxylase activity"/>
    <property type="evidence" value="ECO:0007669"/>
    <property type="project" value="TreeGrafter"/>
</dbReference>
<feature type="domain" description="3-octaprenyl-4-hydroxybenzoate carboxy-lyase-like C-terminal" evidence="3">
    <location>
        <begin position="297"/>
        <end position="415"/>
    </location>
</feature>
<dbReference type="GO" id="GO:0006744">
    <property type="term" value="P:ubiquinone biosynthetic process"/>
    <property type="evidence" value="ECO:0007669"/>
    <property type="project" value="TreeGrafter"/>
</dbReference>
<evidence type="ECO:0000259" key="3">
    <source>
        <dbReference type="Pfam" id="PF20696"/>
    </source>
</evidence>
<name>A0A3G1KM67_FORW1</name>
<evidence type="ECO:0000313" key="5">
    <source>
        <dbReference type="Proteomes" id="UP000323521"/>
    </source>
</evidence>
<gene>
    <name evidence="4" type="ORF">DCMF_00950</name>
</gene>
<dbReference type="Pfam" id="PF01977">
    <property type="entry name" value="UbiD"/>
    <property type="match status" value="1"/>
</dbReference>
<evidence type="ECO:0000259" key="2">
    <source>
        <dbReference type="Pfam" id="PF20695"/>
    </source>
</evidence>
<feature type="domain" description="3-octaprenyl-4-hydroxybenzoate carboxy-lyase-like N-terminal" evidence="2">
    <location>
        <begin position="8"/>
        <end position="84"/>
    </location>
</feature>
<proteinExistence type="predicted"/>
<dbReference type="NCBIfam" id="TIGR00148">
    <property type="entry name" value="UbiD family decarboxylase"/>
    <property type="match status" value="1"/>
</dbReference>
<protein>
    <recommendedName>
        <fullName evidence="6">UbiD family decarboxylase</fullName>
    </recommendedName>
</protein>
<dbReference type="InterPro" id="IPR048304">
    <property type="entry name" value="UbiD_Rift_dom"/>
</dbReference>
<accession>A0A3G1KM67</accession>
<sequence length="444" mass="50328">MKDLRQLLRWLDARGQIAHVTREVAPDYELVAVAKKINERYGKAVYFEHVKGSKYPVLSYALSSREGIAESLNMEPQRMVHQWSCREAQQKPYRIVESGSVQEVVEANPDLFDLPLCLHSDGNNGRYITGGVLVARHPGLGMMNASFNRCQLVDKDKLRVRMMPPQHLGVIYEEAEALNKPLEVAIVIGASPAVMYSAASKIPIDRDELEFAGALSNEQLDVVRGKSIDVLIPANAEIVIEGKVLPHVREDEGPFGEFTDSYVPVMQNHVFQMTAITHRKDAFWHDIYAGGTEDLNLLGLPIESEVFNHIRKFANPEDIIDVVTSPFVFGCFIRLRKRNEQQPKNILLSALASYAWIKFAVVVDEDVDIRKPNDVFWAIQTRCCPDKGVMVIPGVSSYTREDVKDENIGKFGIDATAPLHKSHIYRRRTNRMYDQIRIDDYYKS</sequence>
<reference evidence="4 5" key="1">
    <citation type="submission" date="2016-10" db="EMBL/GenBank/DDBJ databases">
        <title>Complete Genome Sequence of Peptococcaceae strain DCMF.</title>
        <authorList>
            <person name="Edwards R.J."/>
            <person name="Holland S.I."/>
            <person name="Deshpande N.P."/>
            <person name="Wong Y.K."/>
            <person name="Ertan H."/>
            <person name="Manefield M."/>
            <person name="Russell T.L."/>
            <person name="Lee M.J."/>
        </authorList>
    </citation>
    <scope>NUCLEOTIDE SEQUENCE [LARGE SCALE GENOMIC DNA]</scope>
    <source>
        <strain evidence="4 5">DCMF</strain>
    </source>
</reference>
<dbReference type="SUPFAM" id="SSF143968">
    <property type="entry name" value="UbiD C-terminal domain-like"/>
    <property type="match status" value="1"/>
</dbReference>
<dbReference type="SUPFAM" id="SSF50475">
    <property type="entry name" value="FMN-binding split barrel"/>
    <property type="match status" value="1"/>
</dbReference>
<dbReference type="InterPro" id="IPR049381">
    <property type="entry name" value="UbiD-like_C"/>
</dbReference>
<dbReference type="EMBL" id="CP017634">
    <property type="protein sequence ID" value="ATW23551.1"/>
    <property type="molecule type" value="Genomic_DNA"/>
</dbReference>
<dbReference type="InterPro" id="IPR049383">
    <property type="entry name" value="UbiD-like_N"/>
</dbReference>
<evidence type="ECO:0008006" key="6">
    <source>
        <dbReference type="Google" id="ProtNLM"/>
    </source>
</evidence>
<dbReference type="KEGG" id="fwa:DCMF_00950"/>
<dbReference type="RefSeq" id="WP_148132700.1">
    <property type="nucleotide sequence ID" value="NZ_CP017634.1"/>
</dbReference>
<evidence type="ECO:0000259" key="1">
    <source>
        <dbReference type="Pfam" id="PF01977"/>
    </source>
</evidence>
<organism evidence="4 5">
    <name type="scientific">Formimonas warabiya</name>
    <dbReference type="NCBI Taxonomy" id="1761012"/>
    <lineage>
        <taxon>Bacteria</taxon>
        <taxon>Bacillati</taxon>
        <taxon>Bacillota</taxon>
        <taxon>Clostridia</taxon>
        <taxon>Eubacteriales</taxon>
        <taxon>Peptococcaceae</taxon>
        <taxon>Candidatus Formimonas</taxon>
    </lineage>
</organism>
<feature type="domain" description="3-octaprenyl-4-hydroxybenzoate carboxy-lyase-like Rift-related" evidence="1">
    <location>
        <begin position="96"/>
        <end position="291"/>
    </location>
</feature>
<dbReference type="Pfam" id="PF20695">
    <property type="entry name" value="UbiD_N"/>
    <property type="match status" value="1"/>
</dbReference>
<dbReference type="AlphaFoldDB" id="A0A3G1KM67"/>
<dbReference type="InterPro" id="IPR002830">
    <property type="entry name" value="UbiD"/>
</dbReference>
<keyword evidence="5" id="KW-1185">Reference proteome</keyword>
<dbReference type="PANTHER" id="PTHR30108:SF17">
    <property type="entry name" value="FERULIC ACID DECARBOXYLASE 1"/>
    <property type="match status" value="1"/>
</dbReference>